<keyword evidence="1" id="KW-0812">Transmembrane</keyword>
<keyword evidence="1" id="KW-1133">Transmembrane helix</keyword>
<evidence type="ECO:0000313" key="4">
    <source>
        <dbReference type="Proteomes" id="UP000001542"/>
    </source>
</evidence>
<dbReference type="Proteomes" id="UP000001542">
    <property type="component" value="Unassembled WGS sequence"/>
</dbReference>
<keyword evidence="4" id="KW-1185">Reference proteome</keyword>
<reference evidence="3" key="2">
    <citation type="journal article" date="2007" name="Science">
        <title>Draft genome sequence of the sexually transmitted pathogen Trichomonas vaginalis.</title>
        <authorList>
            <person name="Carlton J.M."/>
            <person name="Hirt R.P."/>
            <person name="Silva J.C."/>
            <person name="Delcher A.L."/>
            <person name="Schatz M."/>
            <person name="Zhao Q."/>
            <person name="Wortman J.R."/>
            <person name="Bidwell S.L."/>
            <person name="Alsmark U.C.M."/>
            <person name="Besteiro S."/>
            <person name="Sicheritz-Ponten T."/>
            <person name="Noel C.J."/>
            <person name="Dacks J.B."/>
            <person name="Foster P.G."/>
            <person name="Simillion C."/>
            <person name="Van de Peer Y."/>
            <person name="Miranda-Saavedra D."/>
            <person name="Barton G.J."/>
            <person name="Westrop G.D."/>
            <person name="Mueller S."/>
            <person name="Dessi D."/>
            <person name="Fiori P.L."/>
            <person name="Ren Q."/>
            <person name="Paulsen I."/>
            <person name="Zhang H."/>
            <person name="Bastida-Corcuera F.D."/>
            <person name="Simoes-Barbosa A."/>
            <person name="Brown M.T."/>
            <person name="Hayes R.D."/>
            <person name="Mukherjee M."/>
            <person name="Okumura C.Y."/>
            <person name="Schneider R."/>
            <person name="Smith A.J."/>
            <person name="Vanacova S."/>
            <person name="Villalvazo M."/>
            <person name="Haas B.J."/>
            <person name="Pertea M."/>
            <person name="Feldblyum T.V."/>
            <person name="Utterback T.R."/>
            <person name="Shu C.L."/>
            <person name="Osoegawa K."/>
            <person name="de Jong P.J."/>
            <person name="Hrdy I."/>
            <person name="Horvathova L."/>
            <person name="Zubacova Z."/>
            <person name="Dolezal P."/>
            <person name="Malik S.B."/>
            <person name="Logsdon J.M. Jr."/>
            <person name="Henze K."/>
            <person name="Gupta A."/>
            <person name="Wang C.C."/>
            <person name="Dunne R.L."/>
            <person name="Upcroft J.A."/>
            <person name="Upcroft P."/>
            <person name="White O."/>
            <person name="Salzberg S.L."/>
            <person name="Tang P."/>
            <person name="Chiu C.-H."/>
            <person name="Lee Y.-S."/>
            <person name="Embley T.M."/>
            <person name="Coombs G.H."/>
            <person name="Mottram J.C."/>
            <person name="Tachezy J."/>
            <person name="Fraser-Liggett C.M."/>
            <person name="Johnson P.J."/>
        </authorList>
    </citation>
    <scope>NUCLEOTIDE SEQUENCE [LARGE SCALE GENOMIC DNA]</scope>
    <source>
        <strain evidence="3">G3</strain>
    </source>
</reference>
<dbReference type="EMBL" id="DS113951">
    <property type="protein sequence ID" value="EAX92718.1"/>
    <property type="molecule type" value="Genomic_DNA"/>
</dbReference>
<evidence type="ECO:0000256" key="2">
    <source>
        <dbReference type="SAM" id="SignalP"/>
    </source>
</evidence>
<dbReference type="KEGG" id="tva:4750431"/>
<dbReference type="RefSeq" id="XP_001305648.1">
    <property type="nucleotide sequence ID" value="XM_001305647.1"/>
</dbReference>
<keyword evidence="1" id="KW-0472">Membrane</keyword>
<evidence type="ECO:0000313" key="3">
    <source>
        <dbReference type="EMBL" id="EAX92718.1"/>
    </source>
</evidence>
<dbReference type="VEuPathDB" id="TrichDB:TVAGG3_0513930"/>
<protein>
    <submittedName>
        <fullName evidence="3">Uncharacterized protein</fullName>
    </submittedName>
</protein>
<feature type="chain" id="PRO_5002643798" evidence="2">
    <location>
        <begin position="17"/>
        <end position="511"/>
    </location>
</feature>
<keyword evidence="2" id="KW-0732">Signal</keyword>
<accession>A2FQU9</accession>
<name>A2FQU9_TRIV3</name>
<dbReference type="InParanoid" id="A2FQU9"/>
<dbReference type="VEuPathDB" id="TrichDB:TVAG_220810"/>
<sequence>MILIFCVFTRQTALLCYDGNTDQCPQDYLTFNESNFANLDSLFNDTEARVLFCKSIPNFLENPLYIGENKKMLTFLKSDSLLEKPSISLSIDVNNACDMAFENIKVNFNVLDPNIKNYQIILKFINSIIYENKELQLLKSRCYTDSYSYNYVLQFNFGQIYLNGSFNKIYFDTNSSMNATYIYQGSEVLIYKPISSQNFYLTTDQVISISSIQGVKIEYFIYFNSSKGYKFNPNESSDLLLYIKGNFDGVITDFPQRSRLAFSKDSSVTLDFTDNRTKFNFDKISIQSGATLNITSKAHIRLDILNLYANSKMNLFQNINNTVKQIHVDVKSLFFQGGDYTIINNNYNASEVQTNKVTIIKLINTSFPKIVAKINYKEYTKIYSEDKNSSPSRFQINPKDLDENASIYFGNKYPFFCTKYMDCSKVDIMTLFLKIAPTYKYFSLGDGINLTCDVIDEYSCFEYQLTSNIYPLATITNKEYKTTKSDVRLFIIMAILSLISILVAIFIGCKT</sequence>
<evidence type="ECO:0000256" key="1">
    <source>
        <dbReference type="SAM" id="Phobius"/>
    </source>
</evidence>
<gene>
    <name evidence="3" type="ORF">TVAG_220810</name>
</gene>
<reference evidence="3" key="1">
    <citation type="submission" date="2006-10" db="EMBL/GenBank/DDBJ databases">
        <authorList>
            <person name="Amadeo P."/>
            <person name="Zhao Q."/>
            <person name="Wortman J."/>
            <person name="Fraser-Liggett C."/>
            <person name="Carlton J."/>
        </authorList>
    </citation>
    <scope>NUCLEOTIDE SEQUENCE</scope>
    <source>
        <strain evidence="3">G3</strain>
    </source>
</reference>
<dbReference type="AlphaFoldDB" id="A2FQU9"/>
<feature type="signal peptide" evidence="2">
    <location>
        <begin position="1"/>
        <end position="16"/>
    </location>
</feature>
<proteinExistence type="predicted"/>
<organism evidence="3 4">
    <name type="scientific">Trichomonas vaginalis (strain ATCC PRA-98 / G3)</name>
    <dbReference type="NCBI Taxonomy" id="412133"/>
    <lineage>
        <taxon>Eukaryota</taxon>
        <taxon>Metamonada</taxon>
        <taxon>Parabasalia</taxon>
        <taxon>Trichomonadida</taxon>
        <taxon>Trichomonadidae</taxon>
        <taxon>Trichomonas</taxon>
    </lineage>
</organism>
<feature type="transmembrane region" description="Helical" evidence="1">
    <location>
        <begin position="489"/>
        <end position="509"/>
    </location>
</feature>